<feature type="region of interest" description="Disordered" evidence="1">
    <location>
        <begin position="192"/>
        <end position="240"/>
    </location>
</feature>
<sequence length="240" mass="24937">MSPRKKLNSGLRINSAGLVLICRGCCDKISNGRTYTKHSELYGDETVPSGVACDIPTTLAHSCSACKTLKRAHCQLVPVQLNNAVLQIARKFIALERLPVDDLELHARQSELEDLQEQVVRALRKAAPKSGARAAGGSGSSSSTVSSASSAASVAILEDIAKSLRTIAGVAVAFAAYRELSIAAIPSSVELDVARSAGSESPGSESESGEEEDDSPSPAAAKKRANGTAAAETEESSAEE</sequence>
<reference evidence="4" key="2">
    <citation type="submission" date="2020-04" db="EMBL/GenBank/DDBJ databases">
        <authorList>
            <consortium name="NCBI Genome Project"/>
        </authorList>
    </citation>
    <scope>NUCLEOTIDE SEQUENCE</scope>
    <source>
        <strain evidence="4">CBS 781.70</strain>
    </source>
</reference>
<reference evidence="2 4" key="1">
    <citation type="submission" date="2020-01" db="EMBL/GenBank/DDBJ databases">
        <authorList>
            <consortium name="DOE Joint Genome Institute"/>
            <person name="Haridas S."/>
            <person name="Albert R."/>
            <person name="Binder M."/>
            <person name="Bloem J."/>
            <person name="Labutti K."/>
            <person name="Salamov A."/>
            <person name="Andreopoulos B."/>
            <person name="Baker S.E."/>
            <person name="Barry K."/>
            <person name="Bills G."/>
            <person name="Bluhm B.H."/>
            <person name="Cannon C."/>
            <person name="Castanera R."/>
            <person name="Culley D.E."/>
            <person name="Daum C."/>
            <person name="Ezra D."/>
            <person name="Gonzalez J.B."/>
            <person name="Henrissat B."/>
            <person name="Kuo A."/>
            <person name="Liang C."/>
            <person name="Lipzen A."/>
            <person name="Lutzoni F."/>
            <person name="Magnuson J."/>
            <person name="Mondo S."/>
            <person name="Nolan M."/>
            <person name="Ohm R."/>
            <person name="Pangilinan J."/>
            <person name="Park H.-J."/>
            <person name="Ramirez L."/>
            <person name="Alfaro M."/>
            <person name="Sun H."/>
            <person name="Tritt A."/>
            <person name="Yoshinaga Y."/>
            <person name="Zwiers L.-H."/>
            <person name="Turgeon B.G."/>
            <person name="Goodwin S.B."/>
            <person name="Spatafora J.W."/>
            <person name="Crous P.W."/>
            <person name="Grigoriev I.V."/>
        </authorList>
    </citation>
    <scope>NUCLEOTIDE SEQUENCE</scope>
    <source>
        <strain evidence="2 4">CBS 781.70</strain>
    </source>
</reference>
<keyword evidence="3" id="KW-1185">Reference proteome</keyword>
<evidence type="ECO:0000313" key="3">
    <source>
        <dbReference type="Proteomes" id="UP000504638"/>
    </source>
</evidence>
<reference evidence="4" key="3">
    <citation type="submission" date="2025-04" db="UniProtKB">
        <authorList>
            <consortium name="RefSeq"/>
        </authorList>
    </citation>
    <scope>IDENTIFICATION</scope>
    <source>
        <strain evidence="4">CBS 781.70</strain>
    </source>
</reference>
<evidence type="ECO:0000313" key="2">
    <source>
        <dbReference type="EMBL" id="KAF1808076.1"/>
    </source>
</evidence>
<dbReference type="RefSeq" id="XP_033529707.1">
    <property type="nucleotide sequence ID" value="XM_033681600.1"/>
</dbReference>
<organism evidence="2">
    <name type="scientific">Eremomyces bilateralis CBS 781.70</name>
    <dbReference type="NCBI Taxonomy" id="1392243"/>
    <lineage>
        <taxon>Eukaryota</taxon>
        <taxon>Fungi</taxon>
        <taxon>Dikarya</taxon>
        <taxon>Ascomycota</taxon>
        <taxon>Pezizomycotina</taxon>
        <taxon>Dothideomycetes</taxon>
        <taxon>Dothideomycetes incertae sedis</taxon>
        <taxon>Eremomycetales</taxon>
        <taxon>Eremomycetaceae</taxon>
        <taxon>Eremomyces</taxon>
    </lineage>
</organism>
<evidence type="ECO:0000313" key="4">
    <source>
        <dbReference type="RefSeq" id="XP_033529707.1"/>
    </source>
</evidence>
<accession>A0A6G1FQQ6</accession>
<name>A0A6G1FQQ6_9PEZI</name>
<dbReference type="AlphaFoldDB" id="A0A6G1FQQ6"/>
<gene>
    <name evidence="2 4" type="ORF">P152DRAFT_477616</name>
</gene>
<dbReference type="Proteomes" id="UP000504638">
    <property type="component" value="Unplaced"/>
</dbReference>
<protein>
    <submittedName>
        <fullName evidence="2 4">Uncharacterized protein</fullName>
    </submittedName>
</protein>
<evidence type="ECO:0000256" key="1">
    <source>
        <dbReference type="SAM" id="MobiDB-lite"/>
    </source>
</evidence>
<dbReference type="EMBL" id="ML975191">
    <property type="protein sequence ID" value="KAF1808076.1"/>
    <property type="molecule type" value="Genomic_DNA"/>
</dbReference>
<feature type="compositionally biased region" description="Low complexity" evidence="1">
    <location>
        <begin position="196"/>
        <end position="206"/>
    </location>
</feature>
<proteinExistence type="predicted"/>
<dbReference type="GeneID" id="54422170"/>
<feature type="compositionally biased region" description="Low complexity" evidence="1">
    <location>
        <begin position="216"/>
        <end position="231"/>
    </location>
</feature>